<sequence length="147" mass="16691">MSANWSNYVWKLSWLVGLIALILLSSLLGQNIRENSAITFNLIPYFWFITTTFLVFGLYISVLFIRSWTVKLNWPLLLCISLPSLLIAFYSPVIVTVIQYTTSESSNFSAPVPYWIYQINELGIPAIVAGLSIMIGIFENRNTNNSN</sequence>
<reference evidence="2 3" key="1">
    <citation type="submission" date="2024-01" db="EMBL/GenBank/DDBJ databases">
        <title>Seven novel Bacillus-like species.</title>
        <authorList>
            <person name="Liu G."/>
        </authorList>
    </citation>
    <scope>NUCLEOTIDE SEQUENCE [LARGE SCALE GENOMIC DNA]</scope>
    <source>
        <strain evidence="2 3">FJAT-51614</strain>
    </source>
</reference>
<keyword evidence="1" id="KW-0812">Transmembrane</keyword>
<protein>
    <submittedName>
        <fullName evidence="2">Uncharacterized protein</fullName>
    </submittedName>
</protein>
<keyword evidence="1" id="KW-0472">Membrane</keyword>
<keyword evidence="3" id="KW-1185">Reference proteome</keyword>
<comment type="caution">
    <text evidence="2">The sequence shown here is derived from an EMBL/GenBank/DDBJ whole genome shotgun (WGS) entry which is preliminary data.</text>
</comment>
<evidence type="ECO:0000256" key="1">
    <source>
        <dbReference type="SAM" id="Phobius"/>
    </source>
</evidence>
<evidence type="ECO:0000313" key="3">
    <source>
        <dbReference type="Proteomes" id="UP001364890"/>
    </source>
</evidence>
<dbReference type="RefSeq" id="WP_336497735.1">
    <property type="nucleotide sequence ID" value="NZ_JBAWSY010000007.1"/>
</dbReference>
<name>A0ABU8F592_9BACI</name>
<feature type="transmembrane region" description="Helical" evidence="1">
    <location>
        <begin position="72"/>
        <end position="95"/>
    </location>
</feature>
<feature type="transmembrane region" description="Helical" evidence="1">
    <location>
        <begin position="45"/>
        <end position="65"/>
    </location>
</feature>
<proteinExistence type="predicted"/>
<gene>
    <name evidence="2" type="ORF">WAX74_11065</name>
</gene>
<dbReference type="EMBL" id="JBAWSY010000007">
    <property type="protein sequence ID" value="MEI4770175.1"/>
    <property type="molecule type" value="Genomic_DNA"/>
</dbReference>
<feature type="transmembrane region" description="Helical" evidence="1">
    <location>
        <begin position="115"/>
        <end position="138"/>
    </location>
</feature>
<dbReference type="Proteomes" id="UP001364890">
    <property type="component" value="Unassembled WGS sequence"/>
</dbReference>
<evidence type="ECO:0000313" key="2">
    <source>
        <dbReference type="EMBL" id="MEI4770175.1"/>
    </source>
</evidence>
<organism evidence="2 3">
    <name type="scientific">Psychrobacillus mangrovi</name>
    <dbReference type="NCBI Taxonomy" id="3117745"/>
    <lineage>
        <taxon>Bacteria</taxon>
        <taxon>Bacillati</taxon>
        <taxon>Bacillota</taxon>
        <taxon>Bacilli</taxon>
        <taxon>Bacillales</taxon>
        <taxon>Bacillaceae</taxon>
        <taxon>Psychrobacillus</taxon>
    </lineage>
</organism>
<accession>A0ABU8F592</accession>
<keyword evidence="1" id="KW-1133">Transmembrane helix</keyword>